<reference evidence="3 4" key="1">
    <citation type="submission" date="2018-04" db="EMBL/GenBank/DDBJ databases">
        <title>Bordetella sp. HZ20 isolated from seawater.</title>
        <authorList>
            <person name="Sun C."/>
        </authorList>
    </citation>
    <scope>NUCLEOTIDE SEQUENCE [LARGE SCALE GENOMIC DNA]</scope>
    <source>
        <strain evidence="3 4">HZ20</strain>
    </source>
</reference>
<feature type="chain" id="PRO_5015343641" description="Tripartite tricarboxylate transporter substrate binding protein" evidence="2">
    <location>
        <begin position="29"/>
        <end position="325"/>
    </location>
</feature>
<dbReference type="EMBL" id="CP028901">
    <property type="protein sequence ID" value="AWB35480.1"/>
    <property type="molecule type" value="Genomic_DNA"/>
</dbReference>
<dbReference type="PIRSF" id="PIRSF017082">
    <property type="entry name" value="YflP"/>
    <property type="match status" value="1"/>
</dbReference>
<dbReference type="PANTHER" id="PTHR42928:SF5">
    <property type="entry name" value="BLR1237 PROTEIN"/>
    <property type="match status" value="1"/>
</dbReference>
<gene>
    <name evidence="3" type="ORF">DBV39_18970</name>
</gene>
<evidence type="ECO:0000256" key="2">
    <source>
        <dbReference type="SAM" id="SignalP"/>
    </source>
</evidence>
<dbReference type="SUPFAM" id="SSF53850">
    <property type="entry name" value="Periplasmic binding protein-like II"/>
    <property type="match status" value="1"/>
</dbReference>
<evidence type="ECO:0008006" key="5">
    <source>
        <dbReference type="Google" id="ProtNLM"/>
    </source>
</evidence>
<protein>
    <recommendedName>
        <fullName evidence="5">Tripartite tricarboxylate transporter substrate binding protein</fullName>
    </recommendedName>
</protein>
<dbReference type="Pfam" id="PF03401">
    <property type="entry name" value="TctC"/>
    <property type="match status" value="1"/>
</dbReference>
<dbReference type="AlphaFoldDB" id="A0A2R4XNU5"/>
<feature type="signal peptide" evidence="2">
    <location>
        <begin position="1"/>
        <end position="28"/>
    </location>
</feature>
<dbReference type="Proteomes" id="UP000244571">
    <property type="component" value="Chromosome"/>
</dbReference>
<evidence type="ECO:0000313" key="4">
    <source>
        <dbReference type="Proteomes" id="UP000244571"/>
    </source>
</evidence>
<dbReference type="InterPro" id="IPR042100">
    <property type="entry name" value="Bug_dom1"/>
</dbReference>
<dbReference type="Gene3D" id="3.40.190.150">
    <property type="entry name" value="Bordetella uptake gene, domain 1"/>
    <property type="match status" value="1"/>
</dbReference>
<dbReference type="CDD" id="cd07012">
    <property type="entry name" value="PBP2_Bug_TTT"/>
    <property type="match status" value="1"/>
</dbReference>
<keyword evidence="2" id="KW-0732">Signal</keyword>
<proteinExistence type="inferred from homology"/>
<dbReference type="InterPro" id="IPR005064">
    <property type="entry name" value="BUG"/>
</dbReference>
<evidence type="ECO:0000313" key="3">
    <source>
        <dbReference type="EMBL" id="AWB35480.1"/>
    </source>
</evidence>
<dbReference type="Gene3D" id="3.40.190.10">
    <property type="entry name" value="Periplasmic binding protein-like II"/>
    <property type="match status" value="1"/>
</dbReference>
<sequence>MFKARLKAAAAATAASLTLLAAPISAQAAAPSCSTAQLIVPWGAGGDTDIVFRQYVDTINKSGIKPQLQVVNVGGQGGIRGATQVKDAKPDGCMMIALHESVITSYLTGRADFTHDAFEPVSLVSYTPSIIASSSKAPFKDLKSMIEMSKKDPRSVTVGVTLGSTSHFIFLLIEDAADIQLRYVSYDGTRERNTALLAGNVMMGESNVLSAKQYIAEGSLIGLGIAMPERDPIVPEIPTLKEEGYNIEYGLARGVALPKGTPAEYIKFWEDAFAKAAKDPALVKSIETVGSMVLYKDAAGYKAFLEEGYKEHERLAIKIGMFKKQ</sequence>
<dbReference type="RefSeq" id="WP_108622936.1">
    <property type="nucleotide sequence ID" value="NZ_CP028901.1"/>
</dbReference>
<dbReference type="OrthoDB" id="8678477at2"/>
<dbReference type="PANTHER" id="PTHR42928">
    <property type="entry name" value="TRICARBOXYLATE-BINDING PROTEIN"/>
    <property type="match status" value="1"/>
</dbReference>
<organism evidence="3 4">
    <name type="scientific">Orrella marina</name>
    <dbReference type="NCBI Taxonomy" id="2163011"/>
    <lineage>
        <taxon>Bacteria</taxon>
        <taxon>Pseudomonadati</taxon>
        <taxon>Pseudomonadota</taxon>
        <taxon>Betaproteobacteria</taxon>
        <taxon>Burkholderiales</taxon>
        <taxon>Alcaligenaceae</taxon>
        <taxon>Orrella</taxon>
    </lineage>
</organism>
<evidence type="ECO:0000256" key="1">
    <source>
        <dbReference type="ARBA" id="ARBA00006987"/>
    </source>
</evidence>
<comment type="similarity">
    <text evidence="1">Belongs to the UPF0065 (bug) family.</text>
</comment>
<keyword evidence="4" id="KW-1185">Reference proteome</keyword>
<accession>A0A2R4XNU5</accession>
<dbReference type="KEGG" id="boz:DBV39_18970"/>
<name>A0A2R4XNU5_9BURK</name>